<dbReference type="InterPro" id="IPR018204">
    <property type="entry name" value="Trp_synthase_alpha_AS"/>
</dbReference>
<comment type="subunit">
    <text evidence="3 9">Tetramer of two alpha and two beta chains.</text>
</comment>
<dbReference type="CDD" id="cd04724">
    <property type="entry name" value="Tryptophan_synthase_alpha"/>
    <property type="match status" value="1"/>
</dbReference>
<dbReference type="InterPro" id="IPR011060">
    <property type="entry name" value="RibuloseP-bd_barrel"/>
</dbReference>
<evidence type="ECO:0000256" key="9">
    <source>
        <dbReference type="HAMAP-Rule" id="MF_00131"/>
    </source>
</evidence>
<dbReference type="Proteomes" id="UP001302719">
    <property type="component" value="Chromosome"/>
</dbReference>
<name>A0AA96JRP1_9BACT</name>
<dbReference type="GO" id="GO:0004834">
    <property type="term" value="F:tryptophan synthase activity"/>
    <property type="evidence" value="ECO:0007669"/>
    <property type="project" value="UniProtKB-UniRule"/>
</dbReference>
<evidence type="ECO:0000256" key="10">
    <source>
        <dbReference type="RuleBase" id="RU003662"/>
    </source>
</evidence>
<dbReference type="PANTHER" id="PTHR43406:SF1">
    <property type="entry name" value="TRYPTOPHAN SYNTHASE ALPHA CHAIN, CHLOROPLASTIC"/>
    <property type="match status" value="1"/>
</dbReference>
<dbReference type="PROSITE" id="PS00167">
    <property type="entry name" value="TRP_SYNTHASE_ALPHA"/>
    <property type="match status" value="1"/>
</dbReference>
<dbReference type="HAMAP" id="MF_00131">
    <property type="entry name" value="Trp_synth_alpha"/>
    <property type="match status" value="1"/>
</dbReference>
<keyword evidence="5 9" id="KW-0822">Tryptophan biosynthesis</keyword>
<accession>A0AA96JRP1</accession>
<feature type="active site" description="Proton acceptor" evidence="9">
    <location>
        <position position="61"/>
    </location>
</feature>
<evidence type="ECO:0000256" key="5">
    <source>
        <dbReference type="ARBA" id="ARBA00022822"/>
    </source>
</evidence>
<comment type="function">
    <text evidence="1 9">The alpha subunit is responsible for the aldol cleavage of indoleglycerol phosphate to indole and glyceraldehyde 3-phosphate.</text>
</comment>
<keyword evidence="4 9" id="KW-0028">Amino-acid biosynthesis</keyword>
<gene>
    <name evidence="9 11" type="primary">trpA</name>
    <name evidence="11" type="ORF">PP769_14360</name>
</gene>
<protein>
    <recommendedName>
        <fullName evidence="9">Tryptophan synthase alpha chain</fullName>
        <ecNumber evidence="9">4.2.1.20</ecNumber>
    </recommendedName>
</protein>
<proteinExistence type="inferred from homology"/>
<dbReference type="Gene3D" id="3.20.20.70">
    <property type="entry name" value="Aldolase class I"/>
    <property type="match status" value="1"/>
</dbReference>
<comment type="similarity">
    <text evidence="9 10">Belongs to the TrpA family.</text>
</comment>
<dbReference type="GO" id="GO:0005829">
    <property type="term" value="C:cytosol"/>
    <property type="evidence" value="ECO:0007669"/>
    <property type="project" value="TreeGrafter"/>
</dbReference>
<organism evidence="11 12">
    <name type="scientific">Candidatus Nitrospira allomarina</name>
    <dbReference type="NCBI Taxonomy" id="3020900"/>
    <lineage>
        <taxon>Bacteria</taxon>
        <taxon>Pseudomonadati</taxon>
        <taxon>Nitrospirota</taxon>
        <taxon>Nitrospiria</taxon>
        <taxon>Nitrospirales</taxon>
        <taxon>Nitrospiraceae</taxon>
        <taxon>Nitrospira</taxon>
    </lineage>
</organism>
<evidence type="ECO:0000256" key="3">
    <source>
        <dbReference type="ARBA" id="ARBA00011270"/>
    </source>
</evidence>
<dbReference type="EC" id="4.2.1.20" evidence="9"/>
<feature type="active site" description="Proton acceptor" evidence="9">
    <location>
        <position position="50"/>
    </location>
</feature>
<evidence type="ECO:0000256" key="7">
    <source>
        <dbReference type="ARBA" id="ARBA00023239"/>
    </source>
</evidence>
<dbReference type="KEGG" id="nall:PP769_14360"/>
<dbReference type="EMBL" id="CP116967">
    <property type="protein sequence ID" value="WNM57150.1"/>
    <property type="molecule type" value="Genomic_DNA"/>
</dbReference>
<dbReference type="RefSeq" id="WP_312641308.1">
    <property type="nucleotide sequence ID" value="NZ_CP116967.1"/>
</dbReference>
<keyword evidence="12" id="KW-1185">Reference proteome</keyword>
<evidence type="ECO:0000256" key="2">
    <source>
        <dbReference type="ARBA" id="ARBA00004733"/>
    </source>
</evidence>
<dbReference type="AlphaFoldDB" id="A0AA96JRP1"/>
<keyword evidence="7 9" id="KW-0456">Lyase</keyword>
<dbReference type="FunFam" id="3.20.20.70:FF:000037">
    <property type="entry name" value="Tryptophan synthase alpha chain"/>
    <property type="match status" value="1"/>
</dbReference>
<evidence type="ECO:0000313" key="12">
    <source>
        <dbReference type="Proteomes" id="UP001302719"/>
    </source>
</evidence>
<evidence type="ECO:0000256" key="8">
    <source>
        <dbReference type="ARBA" id="ARBA00049047"/>
    </source>
</evidence>
<dbReference type="NCBIfam" id="TIGR00262">
    <property type="entry name" value="trpA"/>
    <property type="match status" value="1"/>
</dbReference>
<dbReference type="InterPro" id="IPR002028">
    <property type="entry name" value="Trp_synthase_suA"/>
</dbReference>
<reference evidence="11 12" key="1">
    <citation type="submission" date="2023-01" db="EMBL/GenBank/DDBJ databases">
        <title>Cultivation and genomic characterization of new, ubiquitous marine nitrite-oxidizing bacteria from the Nitrospirales.</title>
        <authorList>
            <person name="Mueller A.J."/>
            <person name="Daebeler A."/>
            <person name="Herbold C.W."/>
            <person name="Kirkegaard R.H."/>
            <person name="Daims H."/>
        </authorList>
    </citation>
    <scope>NUCLEOTIDE SEQUENCE [LARGE SCALE GENOMIC DNA]</scope>
    <source>
        <strain evidence="11 12">VA</strain>
    </source>
</reference>
<comment type="catalytic activity">
    <reaction evidence="8 9">
        <text>(1S,2R)-1-C-(indol-3-yl)glycerol 3-phosphate + L-serine = D-glyceraldehyde 3-phosphate + L-tryptophan + H2O</text>
        <dbReference type="Rhea" id="RHEA:10532"/>
        <dbReference type="ChEBI" id="CHEBI:15377"/>
        <dbReference type="ChEBI" id="CHEBI:33384"/>
        <dbReference type="ChEBI" id="CHEBI:57912"/>
        <dbReference type="ChEBI" id="CHEBI:58866"/>
        <dbReference type="ChEBI" id="CHEBI:59776"/>
        <dbReference type="EC" id="4.2.1.20"/>
    </reaction>
</comment>
<keyword evidence="6 9" id="KW-0057">Aromatic amino acid biosynthesis</keyword>
<dbReference type="Pfam" id="PF00290">
    <property type="entry name" value="Trp_syntA"/>
    <property type="match status" value="1"/>
</dbReference>
<comment type="pathway">
    <text evidence="2 9">Amino-acid biosynthesis; L-tryptophan biosynthesis; L-tryptophan from chorismate: step 5/5.</text>
</comment>
<dbReference type="InterPro" id="IPR013785">
    <property type="entry name" value="Aldolase_TIM"/>
</dbReference>
<evidence type="ECO:0000256" key="4">
    <source>
        <dbReference type="ARBA" id="ARBA00022605"/>
    </source>
</evidence>
<sequence length="265" mass="28362">MSNRIQGTFAQLHSKGKKAFIPYIMAGDPTLAMTESLVLALEQGGADLIELGVPFSDPIADGPVIQQAAERALHSGTTLKNILATVANLRKTTSIPLILMTYYNSLMAMGIQDFCANAVDAGVDGLIVPDLPPEESDLLYHATQAAGGPVCIFLLAPTSTAERRRAVIKRSHGFIYYVSLTGITGAKLTDLSVVRQSVQQLQRASRKPVAVGFGISSAEQAREVGQFADGVIIGSALVRYIHEHHSAQTFLTDIQGMAQQWKSGL</sequence>
<dbReference type="SUPFAM" id="SSF51366">
    <property type="entry name" value="Ribulose-phoshate binding barrel"/>
    <property type="match status" value="1"/>
</dbReference>
<dbReference type="PANTHER" id="PTHR43406">
    <property type="entry name" value="TRYPTOPHAN SYNTHASE, ALPHA CHAIN"/>
    <property type="match status" value="1"/>
</dbReference>
<evidence type="ECO:0000256" key="6">
    <source>
        <dbReference type="ARBA" id="ARBA00023141"/>
    </source>
</evidence>
<evidence type="ECO:0000313" key="11">
    <source>
        <dbReference type="EMBL" id="WNM57150.1"/>
    </source>
</evidence>
<evidence type="ECO:0000256" key="1">
    <source>
        <dbReference type="ARBA" id="ARBA00003365"/>
    </source>
</evidence>